<dbReference type="RefSeq" id="WP_109824007.1">
    <property type="nucleotide sequence ID" value="NZ_QGKL01000037.1"/>
</dbReference>
<dbReference type="Gene3D" id="2.70.98.10">
    <property type="match status" value="1"/>
</dbReference>
<sequence length="290" mass="32555">MLEISNKDVVLQIRDDLGAAISRYDFVDGHAIFRPAPGDSKLPFEMACNLLVPWCNRISDGGFFCNDTFYPLAPNIEGDESPLHGDAFLKAWTCIATSDTSLTLELVSKNLGPFEYRAEVIYTLQGKDLTIDLSVTNLSTLELPYGLGLHPWFKQDEDTEIQASIQHVITSNEHNLPESKVVVSDKPELDFRTSNKLPVTGLDNCFTGWDQRAVLTWPSRNMSVVVDAGKNFTECHIYSKNRQGSFFCFEPVTHPVNAHNWPDQSLKGLTLLREGETITTHCRFSPEINE</sequence>
<dbReference type="GO" id="GO:0030246">
    <property type="term" value="F:carbohydrate binding"/>
    <property type="evidence" value="ECO:0007669"/>
    <property type="project" value="InterPro"/>
</dbReference>
<keyword evidence="2" id="KW-1185">Reference proteome</keyword>
<evidence type="ECO:0000313" key="2">
    <source>
        <dbReference type="Proteomes" id="UP000245506"/>
    </source>
</evidence>
<dbReference type="GO" id="GO:0016853">
    <property type="term" value="F:isomerase activity"/>
    <property type="evidence" value="ECO:0007669"/>
    <property type="project" value="InterPro"/>
</dbReference>
<organism evidence="1 2">
    <name type="scientific">Leucothrix arctica</name>
    <dbReference type="NCBI Taxonomy" id="1481894"/>
    <lineage>
        <taxon>Bacteria</taxon>
        <taxon>Pseudomonadati</taxon>
        <taxon>Pseudomonadota</taxon>
        <taxon>Gammaproteobacteria</taxon>
        <taxon>Thiotrichales</taxon>
        <taxon>Thiotrichaceae</taxon>
        <taxon>Leucothrix</taxon>
    </lineage>
</organism>
<dbReference type="Pfam" id="PF01263">
    <property type="entry name" value="Aldose_epim"/>
    <property type="match status" value="1"/>
</dbReference>
<name>A0A317C8J1_9GAMM</name>
<dbReference type="InterPro" id="IPR008183">
    <property type="entry name" value="Aldose_1/G6P_1-epimerase"/>
</dbReference>
<evidence type="ECO:0008006" key="3">
    <source>
        <dbReference type="Google" id="ProtNLM"/>
    </source>
</evidence>
<protein>
    <recommendedName>
        <fullName evidence="3">Aldose 1-epimerase</fullName>
    </recommendedName>
</protein>
<dbReference type="CDD" id="cd09021">
    <property type="entry name" value="Aldose_epim_Ec_YphB"/>
    <property type="match status" value="1"/>
</dbReference>
<dbReference type="OrthoDB" id="9808779at2"/>
<dbReference type="AlphaFoldDB" id="A0A317C8J1"/>
<dbReference type="InterPro" id="IPR011013">
    <property type="entry name" value="Gal_mutarotase_sf_dom"/>
</dbReference>
<dbReference type="SUPFAM" id="SSF74650">
    <property type="entry name" value="Galactose mutarotase-like"/>
    <property type="match status" value="1"/>
</dbReference>
<proteinExistence type="predicted"/>
<evidence type="ECO:0000313" key="1">
    <source>
        <dbReference type="EMBL" id="PWQ94985.1"/>
    </source>
</evidence>
<gene>
    <name evidence="1" type="ORF">DKT75_13705</name>
</gene>
<dbReference type="Proteomes" id="UP000245506">
    <property type="component" value="Unassembled WGS sequence"/>
</dbReference>
<reference evidence="1 2" key="1">
    <citation type="submission" date="2018-05" db="EMBL/GenBank/DDBJ databases">
        <title>Leucothrix arctica sp. nov., isolated from Arctic seawater.</title>
        <authorList>
            <person name="Choi A."/>
            <person name="Baek K."/>
        </authorList>
    </citation>
    <scope>NUCLEOTIDE SEQUENCE [LARGE SCALE GENOMIC DNA]</scope>
    <source>
        <strain evidence="1 2">IMCC9719</strain>
    </source>
</reference>
<accession>A0A317C8J1</accession>
<comment type="caution">
    <text evidence="1">The sequence shown here is derived from an EMBL/GenBank/DDBJ whole genome shotgun (WGS) entry which is preliminary data.</text>
</comment>
<dbReference type="EMBL" id="QGKL01000037">
    <property type="protein sequence ID" value="PWQ94985.1"/>
    <property type="molecule type" value="Genomic_DNA"/>
</dbReference>
<dbReference type="GO" id="GO:0005975">
    <property type="term" value="P:carbohydrate metabolic process"/>
    <property type="evidence" value="ECO:0007669"/>
    <property type="project" value="InterPro"/>
</dbReference>
<dbReference type="InterPro" id="IPR014718">
    <property type="entry name" value="GH-type_carb-bd"/>
</dbReference>